<dbReference type="GeneID" id="36605042"/>
<sequence>MVVEFERTLEFGETLKKTVLGQMREKKRDIPGGKRRNRHQRPAERFRMKKFKSNQSIDEQGKDLDSGAAFSSRRGHGAKWHHLPSPKKVVQPISGAQTEAKPSLSTTAVCHATFAVPSPSAGAVCGRRSPGRCLPLSRSGRYRLGLLWRGEYFCSRLWRHSAVIAGAAAKRRRKQDKYY</sequence>
<evidence type="ECO:0000313" key="3">
    <source>
        <dbReference type="Proteomes" id="UP000241546"/>
    </source>
</evidence>
<accession>A0A2T4BD59</accession>
<protein>
    <submittedName>
        <fullName evidence="2">Uncharacterized protein</fullName>
    </submittedName>
</protein>
<gene>
    <name evidence="2" type="ORF">BBK36DRAFT_1196033</name>
</gene>
<feature type="compositionally biased region" description="Basic residues" evidence="1">
    <location>
        <begin position="73"/>
        <end position="85"/>
    </location>
</feature>
<organism evidence="2 3">
    <name type="scientific">Trichoderma citrinoviride</name>
    <dbReference type="NCBI Taxonomy" id="58853"/>
    <lineage>
        <taxon>Eukaryota</taxon>
        <taxon>Fungi</taxon>
        <taxon>Dikarya</taxon>
        <taxon>Ascomycota</taxon>
        <taxon>Pezizomycotina</taxon>
        <taxon>Sordariomycetes</taxon>
        <taxon>Hypocreomycetidae</taxon>
        <taxon>Hypocreales</taxon>
        <taxon>Hypocreaceae</taxon>
        <taxon>Trichoderma</taxon>
    </lineage>
</organism>
<keyword evidence="3" id="KW-1185">Reference proteome</keyword>
<proteinExistence type="predicted"/>
<dbReference type="Proteomes" id="UP000241546">
    <property type="component" value="Unassembled WGS sequence"/>
</dbReference>
<evidence type="ECO:0000313" key="2">
    <source>
        <dbReference type="EMBL" id="PTB67264.1"/>
    </source>
</evidence>
<name>A0A2T4BD59_9HYPO</name>
<dbReference type="EMBL" id="KZ680211">
    <property type="protein sequence ID" value="PTB67264.1"/>
    <property type="molecule type" value="Genomic_DNA"/>
</dbReference>
<dbReference type="OrthoDB" id="4900441at2759"/>
<dbReference type="AlphaFoldDB" id="A0A2T4BD59"/>
<evidence type="ECO:0000256" key="1">
    <source>
        <dbReference type="SAM" id="MobiDB-lite"/>
    </source>
</evidence>
<reference evidence="3" key="1">
    <citation type="submission" date="2016-07" db="EMBL/GenBank/DDBJ databases">
        <title>Multiple horizontal gene transfer events from other fungi enriched the ability of initially mycotrophic Trichoderma (Ascomycota) to feed on dead plant biomass.</title>
        <authorList>
            <consortium name="DOE Joint Genome Institute"/>
            <person name="Atanasova L."/>
            <person name="Chenthamara K."/>
            <person name="Zhang J."/>
            <person name="Grujic M."/>
            <person name="Henrissat B."/>
            <person name="Kuo A."/>
            <person name="Aerts A."/>
            <person name="Salamov A."/>
            <person name="Lipzen A."/>
            <person name="Labutti K."/>
            <person name="Barry K."/>
            <person name="Miao Y."/>
            <person name="Rahimi M.J."/>
            <person name="Shen Q."/>
            <person name="Grigoriev I.V."/>
            <person name="Kubicek C.P."/>
            <person name="Druzhinina I.S."/>
        </authorList>
    </citation>
    <scope>NUCLEOTIDE SEQUENCE [LARGE SCALE GENOMIC DNA]</scope>
    <source>
        <strain evidence="3">TUCIM 6016</strain>
    </source>
</reference>
<feature type="compositionally biased region" description="Basic and acidic residues" evidence="1">
    <location>
        <begin position="23"/>
        <end position="32"/>
    </location>
</feature>
<dbReference type="RefSeq" id="XP_024750584.1">
    <property type="nucleotide sequence ID" value="XM_024896924.1"/>
</dbReference>
<feature type="region of interest" description="Disordered" evidence="1">
    <location>
        <begin position="23"/>
        <end position="85"/>
    </location>
</feature>